<evidence type="ECO:0000259" key="10">
    <source>
        <dbReference type="Pfam" id="PF25967"/>
    </source>
</evidence>
<dbReference type="Proteomes" id="UP000241936">
    <property type="component" value="Chromosome"/>
</dbReference>
<comment type="similarity">
    <text evidence="2">Belongs to the membrane fusion protein (MFP) (TC 8.A.1) family.</text>
</comment>
<keyword evidence="6" id="KW-0472">Membrane</keyword>
<dbReference type="InterPro" id="IPR058624">
    <property type="entry name" value="MdtA-like_HH"/>
</dbReference>
<dbReference type="PANTHER" id="PTHR30158">
    <property type="entry name" value="ACRA/E-RELATED COMPONENT OF DRUG EFFLUX TRANSPORTER"/>
    <property type="match status" value="1"/>
</dbReference>
<evidence type="ECO:0000256" key="3">
    <source>
        <dbReference type="ARBA" id="ARBA00022448"/>
    </source>
</evidence>
<accession>A0ABN5JU77</accession>
<reference evidence="11 12" key="1">
    <citation type="journal article" date="2018" name="Front. Microbiol.">
        <title>Pseudomonas rhizophila S211, a New Plant Growth-Promoting Rhizobacterium with Potential in Pesticide-Bioremediation.</title>
        <authorList>
            <person name="Hassen W."/>
            <person name="Neifar M."/>
            <person name="Cherif H."/>
            <person name="Najjari A."/>
            <person name="Chouchane H."/>
            <person name="Driouich R.C."/>
            <person name="Salah A."/>
            <person name="Naili F."/>
            <person name="Mosbah A."/>
            <person name="Souissi Y."/>
            <person name="Raddadi N."/>
            <person name="Ouzari H.I."/>
            <person name="Fava F."/>
            <person name="Cherif A."/>
        </authorList>
    </citation>
    <scope>NUCLEOTIDE SEQUENCE [LARGE SCALE GENOMIC DNA]</scope>
    <source>
        <strain evidence="11 12">S211</strain>
    </source>
</reference>
<dbReference type="NCBIfam" id="TIGR01730">
    <property type="entry name" value="RND_mfp"/>
    <property type="match status" value="1"/>
</dbReference>
<feature type="domain" description="Multidrug resistance protein MdtA-like C-terminal permuted SH3" evidence="10">
    <location>
        <begin position="349"/>
        <end position="410"/>
    </location>
</feature>
<feature type="domain" description="Multidrug resistance protein MdtA-like barrel-sandwich hybrid" evidence="8">
    <location>
        <begin position="121"/>
        <end position="250"/>
    </location>
</feature>
<evidence type="ECO:0000313" key="12">
    <source>
        <dbReference type="Proteomes" id="UP000241936"/>
    </source>
</evidence>
<name>A0ABN5JU77_9PSED</name>
<dbReference type="Gene3D" id="1.10.287.470">
    <property type="entry name" value="Helix hairpin bin"/>
    <property type="match status" value="1"/>
</dbReference>
<evidence type="ECO:0000256" key="1">
    <source>
        <dbReference type="ARBA" id="ARBA00004519"/>
    </source>
</evidence>
<evidence type="ECO:0000259" key="9">
    <source>
        <dbReference type="Pfam" id="PF25944"/>
    </source>
</evidence>
<dbReference type="Gene3D" id="2.40.30.170">
    <property type="match status" value="1"/>
</dbReference>
<protein>
    <submittedName>
        <fullName evidence="11">Efflux transporter periplasmic adaptor subunit</fullName>
    </submittedName>
</protein>
<comment type="subcellular location">
    <subcellularLocation>
        <location evidence="1">Cell inner membrane</location>
        <topology evidence="1">Lipid-anchor</topology>
    </subcellularLocation>
</comment>
<keyword evidence="6" id="KW-1133">Transmembrane helix</keyword>
<gene>
    <name evidence="11" type="ORF">CRX69_11510</name>
</gene>
<evidence type="ECO:0000313" key="11">
    <source>
        <dbReference type="EMBL" id="AVU75795.1"/>
    </source>
</evidence>
<keyword evidence="4" id="KW-0175">Coiled coil</keyword>
<keyword evidence="3" id="KW-0813">Transport</keyword>
<evidence type="ECO:0000259" key="8">
    <source>
        <dbReference type="Pfam" id="PF25917"/>
    </source>
</evidence>
<feature type="domain" description="Multidrug resistance protein MdtA-like beta-barrel" evidence="9">
    <location>
        <begin position="254"/>
        <end position="344"/>
    </location>
</feature>
<dbReference type="Pfam" id="PF25944">
    <property type="entry name" value="Beta-barrel_RND"/>
    <property type="match status" value="1"/>
</dbReference>
<proteinExistence type="inferred from homology"/>
<dbReference type="Pfam" id="PF25967">
    <property type="entry name" value="RND-MFP_C"/>
    <property type="match status" value="1"/>
</dbReference>
<dbReference type="InterPro" id="IPR058626">
    <property type="entry name" value="MdtA-like_b-barrel"/>
</dbReference>
<dbReference type="SUPFAM" id="SSF111369">
    <property type="entry name" value="HlyD-like secretion proteins"/>
    <property type="match status" value="1"/>
</dbReference>
<keyword evidence="12" id="KW-1185">Reference proteome</keyword>
<feature type="compositionally biased region" description="Low complexity" evidence="5">
    <location>
        <begin position="427"/>
        <end position="439"/>
    </location>
</feature>
<evidence type="ECO:0000256" key="6">
    <source>
        <dbReference type="SAM" id="Phobius"/>
    </source>
</evidence>
<dbReference type="Gene3D" id="2.40.420.20">
    <property type="match status" value="1"/>
</dbReference>
<sequence length="445" mass="47801">MRPAQAFCQAFVNTDGTQFGCLQTTVYVSIFLSILLIVYLALFHLPLSCAPLTRLDPRISMQFKPAVTALVTAIALASLLSGCKKEEAAPAAPAPQVGVVTLKTQPFTLTSELPGRTSAFRIAEVRPQVNGIILKRLFKEGADVKAGQQLYQIDPAMYEATLKSAEANLRSTKSISDRYKQLVDEQAVSRQEYDTALANRLESEANLQTAQINVRYTKVYAPISGRIGRSSVTEGALVSNGQADALATIQQLDPIYVDVTQSSVELLQLRRELESGRLQKAGDNAAMVKLTLEDGSQYAHEGKLEFSEVSVDQTTGSVTLRAVFPNPDHTLLPGMFVHAQLQAGVNSAAILAPQQGVTRDLKGMPTALVVGPDNKVELRQLKASRTVGSQWLIEDGLKAGDRLITEGLQYVRPGVEVKATEATNVSAKNPAPAQAADKAAGGKGE</sequence>
<dbReference type="Pfam" id="PF25917">
    <property type="entry name" value="BSH_RND"/>
    <property type="match status" value="1"/>
</dbReference>
<evidence type="ECO:0000256" key="5">
    <source>
        <dbReference type="SAM" id="MobiDB-lite"/>
    </source>
</evidence>
<dbReference type="InterPro" id="IPR058627">
    <property type="entry name" value="MdtA-like_C"/>
</dbReference>
<dbReference type="InterPro" id="IPR006143">
    <property type="entry name" value="RND_pump_MFP"/>
</dbReference>
<evidence type="ECO:0000256" key="4">
    <source>
        <dbReference type="ARBA" id="ARBA00023054"/>
    </source>
</evidence>
<dbReference type="Gene3D" id="2.40.50.100">
    <property type="match status" value="1"/>
</dbReference>
<dbReference type="PANTHER" id="PTHR30158:SF3">
    <property type="entry name" value="MULTIDRUG EFFLUX PUMP SUBUNIT ACRA-RELATED"/>
    <property type="match status" value="1"/>
</dbReference>
<dbReference type="EMBL" id="CP024081">
    <property type="protein sequence ID" value="AVU75795.1"/>
    <property type="molecule type" value="Genomic_DNA"/>
</dbReference>
<feature type="region of interest" description="Disordered" evidence="5">
    <location>
        <begin position="426"/>
        <end position="445"/>
    </location>
</feature>
<dbReference type="InterPro" id="IPR058625">
    <property type="entry name" value="MdtA-like_BSH"/>
</dbReference>
<feature type="transmembrane region" description="Helical" evidence="6">
    <location>
        <begin position="26"/>
        <end position="45"/>
    </location>
</feature>
<feature type="domain" description="Multidrug resistance protein MdtA-like alpha-helical hairpin" evidence="7">
    <location>
        <begin position="156"/>
        <end position="217"/>
    </location>
</feature>
<organism evidence="11 12">
    <name type="scientific">Pseudomonas rhizophila</name>
    <dbReference type="NCBI Taxonomy" id="2045200"/>
    <lineage>
        <taxon>Bacteria</taxon>
        <taxon>Pseudomonadati</taxon>
        <taxon>Pseudomonadota</taxon>
        <taxon>Gammaproteobacteria</taxon>
        <taxon>Pseudomonadales</taxon>
        <taxon>Pseudomonadaceae</taxon>
        <taxon>Pseudomonas</taxon>
    </lineage>
</organism>
<keyword evidence="6" id="KW-0812">Transmembrane</keyword>
<evidence type="ECO:0000259" key="7">
    <source>
        <dbReference type="Pfam" id="PF25876"/>
    </source>
</evidence>
<evidence type="ECO:0000256" key="2">
    <source>
        <dbReference type="ARBA" id="ARBA00009477"/>
    </source>
</evidence>
<dbReference type="Pfam" id="PF25876">
    <property type="entry name" value="HH_MFP_RND"/>
    <property type="match status" value="1"/>
</dbReference>